<feature type="domain" description="RNA polymerase sigma-70 region 2" evidence="6">
    <location>
        <begin position="23"/>
        <end position="81"/>
    </location>
</feature>
<dbReference type="Proteomes" id="UP001499854">
    <property type="component" value="Unassembled WGS sequence"/>
</dbReference>
<protein>
    <submittedName>
        <fullName evidence="8">SigE family RNA polymerase sigma factor</fullName>
    </submittedName>
</protein>
<dbReference type="InterPro" id="IPR013249">
    <property type="entry name" value="RNA_pol_sigma70_r4_t2"/>
</dbReference>
<dbReference type="Gene3D" id="1.10.1740.10">
    <property type="match status" value="1"/>
</dbReference>
<keyword evidence="9" id="KW-1185">Reference proteome</keyword>
<evidence type="ECO:0000256" key="3">
    <source>
        <dbReference type="ARBA" id="ARBA00023082"/>
    </source>
</evidence>
<dbReference type="SUPFAM" id="SSF88659">
    <property type="entry name" value="Sigma3 and sigma4 domains of RNA polymerase sigma factors"/>
    <property type="match status" value="1"/>
</dbReference>
<dbReference type="Pfam" id="PF04542">
    <property type="entry name" value="Sigma70_r2"/>
    <property type="match status" value="1"/>
</dbReference>
<comment type="similarity">
    <text evidence="1">Belongs to the sigma-70 factor family. ECF subfamily.</text>
</comment>
<reference evidence="8 9" key="1">
    <citation type="journal article" date="2019" name="Int. J. Syst. Evol. Microbiol.">
        <title>The Global Catalogue of Microorganisms (GCM) 10K type strain sequencing project: providing services to taxonomists for standard genome sequencing and annotation.</title>
        <authorList>
            <consortium name="The Broad Institute Genomics Platform"/>
            <consortium name="The Broad Institute Genome Sequencing Center for Infectious Disease"/>
            <person name="Wu L."/>
            <person name="Ma J."/>
        </authorList>
    </citation>
    <scope>NUCLEOTIDE SEQUENCE [LARGE SCALE GENOMIC DNA]</scope>
    <source>
        <strain evidence="8 9">JCM 16013</strain>
    </source>
</reference>
<accession>A0ABN2QHB8</accession>
<dbReference type="InterPro" id="IPR036388">
    <property type="entry name" value="WH-like_DNA-bd_sf"/>
</dbReference>
<evidence type="ECO:0000256" key="1">
    <source>
        <dbReference type="ARBA" id="ARBA00010641"/>
    </source>
</evidence>
<evidence type="ECO:0000313" key="8">
    <source>
        <dbReference type="EMBL" id="GAA1950879.1"/>
    </source>
</evidence>
<dbReference type="EMBL" id="BAAAQM010000001">
    <property type="protein sequence ID" value="GAA1950879.1"/>
    <property type="molecule type" value="Genomic_DNA"/>
</dbReference>
<dbReference type="RefSeq" id="WP_344654988.1">
    <property type="nucleotide sequence ID" value="NZ_BAAAQM010000001.1"/>
</dbReference>
<name>A0ABN2QHB8_9ACTN</name>
<dbReference type="Gene3D" id="1.10.10.10">
    <property type="entry name" value="Winged helix-like DNA-binding domain superfamily/Winged helix DNA-binding domain"/>
    <property type="match status" value="1"/>
</dbReference>
<keyword evidence="2" id="KW-0805">Transcription regulation</keyword>
<dbReference type="NCBIfam" id="TIGR02937">
    <property type="entry name" value="sigma70-ECF"/>
    <property type="match status" value="1"/>
</dbReference>
<organism evidence="8 9">
    <name type="scientific">Catenulispora subtropica</name>
    <dbReference type="NCBI Taxonomy" id="450798"/>
    <lineage>
        <taxon>Bacteria</taxon>
        <taxon>Bacillati</taxon>
        <taxon>Actinomycetota</taxon>
        <taxon>Actinomycetes</taxon>
        <taxon>Catenulisporales</taxon>
        <taxon>Catenulisporaceae</taxon>
        <taxon>Catenulispora</taxon>
    </lineage>
</organism>
<keyword evidence="4" id="KW-0238">DNA-binding</keyword>
<dbReference type="InterPro" id="IPR039425">
    <property type="entry name" value="RNA_pol_sigma-70-like"/>
</dbReference>
<dbReference type="InterPro" id="IPR013324">
    <property type="entry name" value="RNA_pol_sigma_r3/r4-like"/>
</dbReference>
<evidence type="ECO:0000313" key="9">
    <source>
        <dbReference type="Proteomes" id="UP001499854"/>
    </source>
</evidence>
<evidence type="ECO:0000256" key="5">
    <source>
        <dbReference type="ARBA" id="ARBA00023163"/>
    </source>
</evidence>
<dbReference type="PANTHER" id="PTHR43133:SF50">
    <property type="entry name" value="ECF RNA POLYMERASE SIGMA FACTOR SIGM"/>
    <property type="match status" value="1"/>
</dbReference>
<proteinExistence type="inferred from homology"/>
<evidence type="ECO:0000259" key="6">
    <source>
        <dbReference type="Pfam" id="PF04542"/>
    </source>
</evidence>
<dbReference type="PANTHER" id="PTHR43133">
    <property type="entry name" value="RNA POLYMERASE ECF-TYPE SIGMA FACTO"/>
    <property type="match status" value="1"/>
</dbReference>
<sequence length="171" mass="18945">MRGDRSSHEAEFREYMVSRWGGLVRFAYGLTGDRGHAEDLAQTALAKAYASWPRVRRAEDPDAYVRRILINANHGRFRKQRVVENSGEAPAEPSVADGTETFDQREALMAALMELPPKQRAVVVLRYWDGLTETQAAAVLGCSVGNVKSQASRALAKLRNSKQLQDGSVTL</sequence>
<feature type="domain" description="RNA polymerase sigma factor 70 region 4 type 2" evidence="7">
    <location>
        <begin position="105"/>
        <end position="158"/>
    </location>
</feature>
<keyword evidence="3" id="KW-0731">Sigma factor</keyword>
<comment type="caution">
    <text evidence="8">The sequence shown here is derived from an EMBL/GenBank/DDBJ whole genome shotgun (WGS) entry which is preliminary data.</text>
</comment>
<evidence type="ECO:0000256" key="2">
    <source>
        <dbReference type="ARBA" id="ARBA00023015"/>
    </source>
</evidence>
<gene>
    <name evidence="8" type="ORF">GCM10009838_02470</name>
</gene>
<dbReference type="InterPro" id="IPR013325">
    <property type="entry name" value="RNA_pol_sigma_r2"/>
</dbReference>
<dbReference type="InterPro" id="IPR007627">
    <property type="entry name" value="RNA_pol_sigma70_r2"/>
</dbReference>
<dbReference type="NCBIfam" id="TIGR02983">
    <property type="entry name" value="SigE-fam_strep"/>
    <property type="match status" value="1"/>
</dbReference>
<dbReference type="Pfam" id="PF08281">
    <property type="entry name" value="Sigma70_r4_2"/>
    <property type="match status" value="1"/>
</dbReference>
<dbReference type="CDD" id="cd06171">
    <property type="entry name" value="Sigma70_r4"/>
    <property type="match status" value="1"/>
</dbReference>
<evidence type="ECO:0000256" key="4">
    <source>
        <dbReference type="ARBA" id="ARBA00023125"/>
    </source>
</evidence>
<dbReference type="InterPro" id="IPR014284">
    <property type="entry name" value="RNA_pol_sigma-70_dom"/>
</dbReference>
<keyword evidence="5" id="KW-0804">Transcription</keyword>
<evidence type="ECO:0000259" key="7">
    <source>
        <dbReference type="Pfam" id="PF08281"/>
    </source>
</evidence>
<dbReference type="SUPFAM" id="SSF88946">
    <property type="entry name" value="Sigma2 domain of RNA polymerase sigma factors"/>
    <property type="match status" value="1"/>
</dbReference>
<dbReference type="InterPro" id="IPR014325">
    <property type="entry name" value="RNA_pol_sigma-E_actinobac"/>
</dbReference>